<evidence type="ECO:0000313" key="9">
    <source>
        <dbReference type="EMBL" id="ARF02623.1"/>
    </source>
</evidence>
<dbReference type="PANTHER" id="PTHR22800">
    <property type="entry name" value="C-TYPE LECTIN PROTEINS"/>
    <property type="match status" value="1"/>
</dbReference>
<evidence type="ECO:0000256" key="7">
    <source>
        <dbReference type="SAM" id="Phobius"/>
    </source>
</evidence>
<evidence type="ECO:0000256" key="5">
    <source>
        <dbReference type="ARBA" id="ARBA00022989"/>
    </source>
</evidence>
<dbReference type="InterPro" id="IPR016187">
    <property type="entry name" value="CTDL_fold"/>
</dbReference>
<dbReference type="EMBL" id="KX857216">
    <property type="protein sequence ID" value="ARF02865.1"/>
    <property type="molecule type" value="Genomic_DNA"/>
</dbReference>
<evidence type="ECO:0000313" key="10">
    <source>
        <dbReference type="EMBL" id="ARF02865.1"/>
    </source>
</evidence>
<feature type="transmembrane region" description="Helical" evidence="7">
    <location>
        <begin position="6"/>
        <end position="27"/>
    </location>
</feature>
<feature type="domain" description="C-type lectin" evidence="8">
    <location>
        <begin position="61"/>
        <end position="169"/>
    </location>
</feature>
<keyword evidence="6 7" id="KW-0472">Membrane</keyword>
<evidence type="ECO:0000256" key="6">
    <source>
        <dbReference type="ARBA" id="ARBA00023136"/>
    </source>
</evidence>
<keyword evidence="3" id="KW-0430">Lectin</keyword>
<keyword evidence="2 7" id="KW-0812">Transmembrane</keyword>
<dbReference type="GO" id="GO:0002223">
    <property type="term" value="P:stimulatory C-type lectin receptor signaling pathway"/>
    <property type="evidence" value="ECO:0007669"/>
    <property type="project" value="TreeGrafter"/>
</dbReference>
<dbReference type="GO" id="GO:0016020">
    <property type="term" value="C:membrane"/>
    <property type="evidence" value="ECO:0007669"/>
    <property type="project" value="UniProtKB-SubCell"/>
</dbReference>
<name>A0A1V0S7L6_CNPV</name>
<accession>A0A1V0S7L6</accession>
<organism evidence="9 11">
    <name type="scientific">Shearwaterpox virus</name>
    <dbReference type="NCBI Taxonomy" id="1974596"/>
    <lineage>
        <taxon>Viruses</taxon>
        <taxon>Varidnaviria</taxon>
        <taxon>Bamfordvirae</taxon>
        <taxon>Nucleocytoviricota</taxon>
        <taxon>Pokkesviricetes</taxon>
        <taxon>Chitovirales</taxon>
        <taxon>Poxviridae</taxon>
        <taxon>Chordopoxvirinae</taxon>
        <taxon>Avipoxvirus</taxon>
        <taxon>Avipoxvirus canarypox</taxon>
        <taxon>Canarypox virus</taxon>
    </lineage>
</organism>
<evidence type="ECO:0000256" key="4">
    <source>
        <dbReference type="ARBA" id="ARBA00022968"/>
    </source>
</evidence>
<evidence type="ECO:0000259" key="8">
    <source>
        <dbReference type="PROSITE" id="PS50041"/>
    </source>
</evidence>
<evidence type="ECO:0000256" key="1">
    <source>
        <dbReference type="ARBA" id="ARBA00004606"/>
    </source>
</evidence>
<dbReference type="InterPro" id="IPR016186">
    <property type="entry name" value="C-type_lectin-like/link_sf"/>
</dbReference>
<keyword evidence="5 7" id="KW-1133">Transmembrane helix</keyword>
<dbReference type="Proteomes" id="UP000315116">
    <property type="component" value="Segment"/>
</dbReference>
<evidence type="ECO:0000256" key="2">
    <source>
        <dbReference type="ARBA" id="ARBA00022692"/>
    </source>
</evidence>
<reference evidence="9 11" key="1">
    <citation type="journal article" date="2017" name="BMC Genomics">
        <title>Genomic characterization of two novel pathogenic avipoxviruses isolated from pacific shearwaters (Ardenna spp.).</title>
        <authorList>
            <person name="Sarker S."/>
            <person name="Das S."/>
            <person name="Lavers J.L."/>
            <person name="Hutton I."/>
            <person name="Helbig K."/>
            <person name="Imbery J."/>
            <person name="Upton C."/>
            <person name="Raidal S.R."/>
        </authorList>
    </citation>
    <scope>NUCLEOTIDE SEQUENCE [LARGE SCALE GENOMIC DNA]</scope>
    <source>
        <strain evidence="9 11">SWPV-1</strain>
    </source>
</reference>
<dbReference type="PROSITE" id="PS50041">
    <property type="entry name" value="C_TYPE_LECTIN_2"/>
    <property type="match status" value="1"/>
</dbReference>
<evidence type="ECO:0000256" key="3">
    <source>
        <dbReference type="ARBA" id="ARBA00022734"/>
    </source>
</evidence>
<dbReference type="SUPFAM" id="SSF56436">
    <property type="entry name" value="C-type lectin-like"/>
    <property type="match status" value="1"/>
</dbReference>
<dbReference type="Pfam" id="PF00059">
    <property type="entry name" value="Lectin_C"/>
    <property type="match status" value="1"/>
</dbReference>
<evidence type="ECO:0000313" key="11">
    <source>
        <dbReference type="Proteomes" id="UP000315116"/>
    </source>
</evidence>
<dbReference type="Gene3D" id="3.10.100.10">
    <property type="entry name" value="Mannose-Binding Protein A, subunit A"/>
    <property type="match status" value="1"/>
</dbReference>
<dbReference type="EMBL" id="KX857216">
    <property type="protein sequence ID" value="ARF02623.1"/>
    <property type="molecule type" value="Genomic_DNA"/>
</dbReference>
<dbReference type="SMART" id="SM00034">
    <property type="entry name" value="CLECT"/>
    <property type="match status" value="1"/>
</dbReference>
<sequence>MYVVLSPLTCFITFCMSIAILVEVNYIRSDIKSFIPKQLDKETKKCTVNNQSPCIKNWIGLNDKCYLYVNSASNWNNSVLTCESMESTLYVPKGDTNALQVLKMMVIYNGDTWLGGIRRSSQPWKDPYCNIITVGSEIRSSKSGCLFIKRSGTVTTDINCNAEKNYICEKPMYS</sequence>
<dbReference type="InterPro" id="IPR050919">
    <property type="entry name" value="NKG2/CD94_NK_receptors"/>
</dbReference>
<gene>
    <name evidence="9" type="primary">SWPV1-004</name>
    <name evidence="10" type="synonym">SWPV1-306</name>
</gene>
<dbReference type="GO" id="GO:0030246">
    <property type="term" value="F:carbohydrate binding"/>
    <property type="evidence" value="ECO:0007669"/>
    <property type="project" value="UniProtKB-KW"/>
</dbReference>
<keyword evidence="4" id="KW-0735">Signal-anchor</keyword>
<proteinExistence type="predicted"/>
<comment type="subcellular location">
    <subcellularLocation>
        <location evidence="1">Membrane</location>
        <topology evidence="1">Single-pass type II membrane protein</topology>
    </subcellularLocation>
</comment>
<dbReference type="PANTHER" id="PTHR22800:SF252">
    <property type="entry name" value="NATURAL KILLER CELLS ANTIGEN CD94"/>
    <property type="match status" value="1"/>
</dbReference>
<dbReference type="InterPro" id="IPR001304">
    <property type="entry name" value="C-type_lectin-like"/>
</dbReference>
<protein>
    <submittedName>
        <fullName evidence="9">SWPV1-004</fullName>
    </submittedName>
    <submittedName>
        <fullName evidence="10">SWPV1-306</fullName>
    </submittedName>
</protein>